<feature type="region of interest" description="Disordered" evidence="1">
    <location>
        <begin position="1193"/>
        <end position="1287"/>
    </location>
</feature>
<sequence>YNEAFCGEDIIDTEDLSGATPAPPAHYVLLLSHEFLKEWCEDQNFLAARRKLLRQRCGLQEDDTRKAAYSVPKFKFVVLEGKDIHERDVESDHNFQFALDYCSSFVEDFPRARELEVKGHERAEELKAVIHAKLKECDKLTPDGRKVPTRGRGMSKKEPEKSVDNMETQPMETMPQDSQTEPTSPIQPMQPLTPHESLSRASTQLDVNEHGSETFDESLEKPAEEECPTGDECVDVCPENNDEVLVVDSDEECAMSPPKKSEKETGDGTMGVATSTVDAKQPETKPSTPAEEIPQDSQPDAETLGNFTTGGFPLEDEMGSDADEKKDAKGTFKDRKPLVPVPGLSEDLQQKIEVSLRDSEDFDKAQSEIASEIRKGQLALRRLAKEQQCEAEDPDKLYKDELSDDEPKKQKGKGRGRGKGRGKAKPKPEKSPTPPAETKVDNDDSKKETDNSKDDAAQQKVEDNQMETQNEPVTNPKKKTTRLKRAATSGCASSPRDLRRTKSKRLNLLRSMSKSPKKRLPEEVQGDSKQAPRKAEEKPVAETAPKPKRQKKPKASSLAEQQHEPKTGEGQEGNPESEKNVEPGGSSGSLELPKPAEPGSSDPPGGEPKKKEKQTMDQEKVQQDSLKVMPRAKKDLILLDAFAGQGEVSKKYSQPFLDKLRRKMTKRDKQRIAKAKKNKDQTRINSWHQTPIPANMRAVKACSGAALFWVLLKDAMALDHKGGMSQASTIPATEEQLAAARKLPRPSVEDSGLSTPQDKILRRQNTQVLPGHIGDTHLLATAAAKQQPVEVSKKGKVKSKPARSVKKKQPKNAKQGKRGKKASGGKKSVIKKQKTQKETMPTAPTEKAPAKGAPSQQPGSAATAPQPPAPRPACKKAAAKKAVVRDTTNVPPAQPVKIEPKSERIRRKHEVQTPPSVREARGVAQAQLDNMGRSTTYEQFASPVPSTQNATNKESSNLEPGPNHDDDEHLSDATSYYEPSEQEEEDEDEREDELEESESEDEPGQPDESNAAPTPTPTQKGKGKKAKKPKTPEQKAAHARYMKFSRSLRSKKTPKEIRRAGLNAKYSVLAINCQEKLAILQEAWAGCAGEWKSSELYLKLSSRTSHSSFGARVWMTRGQLAQKYNSESIADTITQAKLDDPKLADTCVKWHPDAIGNKDLQLFLCWDSEGVEERSDTVIEELFNCVDEDISDGERRSRKKTTKKKKRRHSSSSDDEDSQSASSVSDKKKKKADKKKSKKNGKGKGKKDKKEKKEKKETDKQKEKRLQREKDKQEKKAKQERDKKEREQIARAKKVLNSANDAITKASGKAKLIAEMFLASIAIMGHAKPNKPNWCPSLRAAIETDFAKMRDELVDARDAVQNVVDNRDVSQLDVILEDCSKKETSYKDFLRSAENYVETQSAVLEEALENVHGGDSRGKAMHSLTRKLGTFSGRNNSRDWWRSLKGGPAIETIRVPIKYKDLETDEEKFKLEDRRLTWSLNALYNGRHPTVDPWGNELPERMRHFLLQSGFFGDFDQHSRSLLLARAYEHFRSFCRKHMARFLGKLEAAGRYLGSFIWYKPATTDATYSEDGVTERGTWLKSHPNYRYRWIIRCSKL</sequence>
<feature type="compositionally biased region" description="Basic residues" evidence="1">
    <location>
        <begin position="1227"/>
        <end position="1253"/>
    </location>
</feature>
<feature type="compositionally biased region" description="Basic and acidic residues" evidence="1">
    <location>
        <begin position="155"/>
        <end position="164"/>
    </location>
</feature>
<organism evidence="2">
    <name type="scientific">Cladocopium goreaui</name>
    <dbReference type="NCBI Taxonomy" id="2562237"/>
    <lineage>
        <taxon>Eukaryota</taxon>
        <taxon>Sar</taxon>
        <taxon>Alveolata</taxon>
        <taxon>Dinophyceae</taxon>
        <taxon>Suessiales</taxon>
        <taxon>Symbiodiniaceae</taxon>
        <taxon>Cladocopium</taxon>
    </lineage>
</organism>
<keyword evidence="5" id="KW-1185">Reference proteome</keyword>
<feature type="compositionally biased region" description="Low complexity" evidence="1">
    <location>
        <begin position="853"/>
        <end position="864"/>
    </location>
</feature>
<feature type="compositionally biased region" description="Polar residues" evidence="1">
    <location>
        <begin position="752"/>
        <end position="761"/>
    </location>
</feature>
<comment type="caution">
    <text evidence="2">The sequence shown here is derived from an EMBL/GenBank/DDBJ whole genome shotgun (WGS) entry which is preliminary data.</text>
</comment>
<feature type="compositionally biased region" description="Basic and acidic residues" evidence="1">
    <location>
        <begin position="1254"/>
        <end position="1287"/>
    </location>
</feature>
<feature type="compositionally biased region" description="Acidic residues" evidence="1">
    <location>
        <begin position="225"/>
        <end position="234"/>
    </location>
</feature>
<feature type="compositionally biased region" description="Polar residues" evidence="1">
    <location>
        <begin position="165"/>
        <end position="187"/>
    </location>
</feature>
<evidence type="ECO:0000256" key="1">
    <source>
        <dbReference type="SAM" id="MobiDB-lite"/>
    </source>
</evidence>
<feature type="non-terminal residue" evidence="2">
    <location>
        <position position="1597"/>
    </location>
</feature>
<feature type="region of interest" description="Disordered" evidence="1">
    <location>
        <begin position="784"/>
        <end position="1056"/>
    </location>
</feature>
<dbReference type="EMBL" id="CAMXCT030005334">
    <property type="protein sequence ID" value="CAL4799375.1"/>
    <property type="molecule type" value="Genomic_DNA"/>
</dbReference>
<evidence type="ECO:0000313" key="4">
    <source>
        <dbReference type="EMBL" id="CAL4799375.1"/>
    </source>
</evidence>
<feature type="compositionally biased region" description="Basic residues" evidence="1">
    <location>
        <begin position="476"/>
        <end position="485"/>
    </location>
</feature>
<feature type="compositionally biased region" description="Polar residues" evidence="1">
    <location>
        <begin position="932"/>
        <end position="958"/>
    </location>
</feature>
<feature type="compositionally biased region" description="Polar residues" evidence="1">
    <location>
        <begin position="295"/>
        <end position="309"/>
    </location>
</feature>
<feature type="region of interest" description="Disordered" evidence="1">
    <location>
        <begin position="140"/>
        <end position="346"/>
    </location>
</feature>
<reference evidence="3" key="2">
    <citation type="submission" date="2024-04" db="EMBL/GenBank/DDBJ databases">
        <authorList>
            <person name="Chen Y."/>
            <person name="Shah S."/>
            <person name="Dougan E. K."/>
            <person name="Thang M."/>
            <person name="Chan C."/>
        </authorList>
    </citation>
    <scope>NUCLEOTIDE SEQUENCE [LARGE SCALE GENOMIC DNA]</scope>
</reference>
<feature type="compositionally biased region" description="Basic residues" evidence="1">
    <location>
        <begin position="794"/>
        <end position="834"/>
    </location>
</feature>
<feature type="compositionally biased region" description="Basic and acidic residues" evidence="1">
    <location>
        <begin position="438"/>
        <end position="463"/>
    </location>
</feature>
<feature type="compositionally biased region" description="Basic residues" evidence="1">
    <location>
        <begin position="663"/>
        <end position="677"/>
    </location>
</feature>
<dbReference type="EMBL" id="CAMXCT010005334">
    <property type="protein sequence ID" value="CAI4012063.1"/>
    <property type="molecule type" value="Genomic_DNA"/>
</dbReference>
<feature type="compositionally biased region" description="Basic residues" evidence="1">
    <location>
        <begin position="1037"/>
        <end position="1052"/>
    </location>
</feature>
<feature type="compositionally biased region" description="Basic residues" evidence="1">
    <location>
        <begin position="1196"/>
        <end position="1210"/>
    </location>
</feature>
<feature type="compositionally biased region" description="Basic and acidic residues" evidence="1">
    <location>
        <begin position="384"/>
        <end position="409"/>
    </location>
</feature>
<feature type="region of interest" description="Disordered" evidence="1">
    <location>
        <begin position="663"/>
        <end position="683"/>
    </location>
</feature>
<feature type="compositionally biased region" description="Low complexity" evidence="1">
    <location>
        <begin position="1006"/>
        <end position="1020"/>
    </location>
</feature>
<dbReference type="Proteomes" id="UP001152797">
    <property type="component" value="Unassembled WGS sequence"/>
</dbReference>
<feature type="compositionally biased region" description="Basic and acidic residues" evidence="1">
    <location>
        <begin position="607"/>
        <end position="622"/>
    </location>
</feature>
<feature type="compositionally biased region" description="Basic residues" evidence="1">
    <location>
        <begin position="410"/>
        <end position="425"/>
    </location>
</feature>
<feature type="compositionally biased region" description="Acidic residues" evidence="1">
    <location>
        <begin position="980"/>
        <end position="1005"/>
    </location>
</feature>
<accession>A0A9P1DNV0</accession>
<gene>
    <name evidence="2" type="ORF">C1SCF055_LOCUS37164</name>
</gene>
<dbReference type="EMBL" id="CAMXCT020005334">
    <property type="protein sequence ID" value="CAL1165438.1"/>
    <property type="molecule type" value="Genomic_DNA"/>
</dbReference>
<feature type="region of interest" description="Disordered" evidence="1">
    <location>
        <begin position="384"/>
        <end position="628"/>
    </location>
</feature>
<feature type="compositionally biased region" description="Basic and acidic residues" evidence="1">
    <location>
        <begin position="207"/>
        <end position="224"/>
    </location>
</feature>
<evidence type="ECO:0000313" key="3">
    <source>
        <dbReference type="EMBL" id="CAL1165438.1"/>
    </source>
</evidence>
<proteinExistence type="predicted"/>
<feature type="non-terminal residue" evidence="2">
    <location>
        <position position="1"/>
    </location>
</feature>
<name>A0A9P1DNV0_9DINO</name>
<evidence type="ECO:0000313" key="2">
    <source>
        <dbReference type="EMBL" id="CAI4012063.1"/>
    </source>
</evidence>
<feature type="compositionally biased region" description="Basic and acidic residues" evidence="1">
    <location>
        <begin position="322"/>
        <end position="337"/>
    </location>
</feature>
<reference evidence="2" key="1">
    <citation type="submission" date="2022-10" db="EMBL/GenBank/DDBJ databases">
        <authorList>
            <person name="Chen Y."/>
            <person name="Dougan E. K."/>
            <person name="Chan C."/>
            <person name="Rhodes N."/>
            <person name="Thang M."/>
        </authorList>
    </citation>
    <scope>NUCLEOTIDE SEQUENCE</scope>
</reference>
<evidence type="ECO:0000313" key="5">
    <source>
        <dbReference type="Proteomes" id="UP001152797"/>
    </source>
</evidence>
<feature type="compositionally biased region" description="Basic and acidic residues" evidence="1">
    <location>
        <begin position="962"/>
        <end position="971"/>
    </location>
</feature>
<feature type="region of interest" description="Disordered" evidence="1">
    <location>
        <begin position="735"/>
        <end position="761"/>
    </location>
</feature>
<protein>
    <submittedName>
        <fullName evidence="4">Neurofilament heavy polypeptide</fullName>
    </submittedName>
</protein>